<reference evidence="1 2" key="1">
    <citation type="submission" date="2019-02" db="EMBL/GenBank/DDBJ databases">
        <title>Emended description of the genus Rhodopseudomonas and description of Rhodopseudomonas albus sp. nov., a non-phototrophic, heavy-metal-tolerant bacterium isolated from garden soil.</title>
        <authorList>
            <person name="Bao Z."/>
            <person name="Cao W.W."/>
            <person name="Sato Y."/>
            <person name="Nishizawa T."/>
            <person name="Zhao J."/>
            <person name="Guo Y."/>
            <person name="Ohta H."/>
        </authorList>
    </citation>
    <scope>NUCLEOTIDE SEQUENCE [LARGE SCALE GENOMIC DNA]</scope>
    <source>
        <strain evidence="1 2">SK50-23</strain>
    </source>
</reference>
<protein>
    <recommendedName>
        <fullName evidence="3">PepSY domain-containing protein</fullName>
    </recommendedName>
</protein>
<organism evidence="1 2">
    <name type="scientific">Tardiphaga alba</name>
    <dbReference type="NCBI Taxonomy" id="340268"/>
    <lineage>
        <taxon>Bacteria</taxon>
        <taxon>Pseudomonadati</taxon>
        <taxon>Pseudomonadota</taxon>
        <taxon>Alphaproteobacteria</taxon>
        <taxon>Hyphomicrobiales</taxon>
        <taxon>Nitrobacteraceae</taxon>
        <taxon>Tardiphaga</taxon>
    </lineage>
</organism>
<evidence type="ECO:0000313" key="2">
    <source>
        <dbReference type="Proteomes" id="UP000682843"/>
    </source>
</evidence>
<proteinExistence type="predicted"/>
<accession>A0ABX8AFV6</accession>
<evidence type="ECO:0008006" key="3">
    <source>
        <dbReference type="Google" id="ProtNLM"/>
    </source>
</evidence>
<dbReference type="Proteomes" id="UP000682843">
    <property type="component" value="Chromosome"/>
</dbReference>
<gene>
    <name evidence="1" type="ORF">RPMA_25730</name>
</gene>
<sequence length="96" mass="10440">MLAVGAFATAVPAMAADVYVRDRAPRAAVVAPVPMGPLTVEQAVQVAYGIGVVEVKDTHFDGDEWEIKGRDRYGKWIEVDIDARTGEVRNVDRSII</sequence>
<evidence type="ECO:0000313" key="1">
    <source>
        <dbReference type="EMBL" id="QUS42583.1"/>
    </source>
</evidence>
<name>A0ABX8AFV6_9BRAD</name>
<dbReference type="EMBL" id="CP036498">
    <property type="protein sequence ID" value="QUS42583.1"/>
    <property type="molecule type" value="Genomic_DNA"/>
</dbReference>
<dbReference type="Gene3D" id="3.10.450.40">
    <property type="match status" value="1"/>
</dbReference>
<keyword evidence="2" id="KW-1185">Reference proteome</keyword>